<dbReference type="Pfam" id="PF13863">
    <property type="entry name" value="DUF4200"/>
    <property type="match status" value="1"/>
</dbReference>
<dbReference type="GO" id="GO:0005856">
    <property type="term" value="C:cytoskeleton"/>
    <property type="evidence" value="ECO:0007669"/>
    <property type="project" value="UniProtKB-ARBA"/>
</dbReference>
<reference evidence="5" key="2">
    <citation type="submission" date="2025-09" db="UniProtKB">
        <authorList>
            <consortium name="Ensembl"/>
        </authorList>
    </citation>
    <scope>IDENTIFICATION</scope>
</reference>
<dbReference type="InterPro" id="IPR025252">
    <property type="entry name" value="DUF4200"/>
</dbReference>
<organism evidence="5 6">
    <name type="scientific">Apteryx owenii</name>
    <name type="common">Little spotted kiwi</name>
    <dbReference type="NCBI Taxonomy" id="8824"/>
    <lineage>
        <taxon>Eukaryota</taxon>
        <taxon>Metazoa</taxon>
        <taxon>Chordata</taxon>
        <taxon>Craniata</taxon>
        <taxon>Vertebrata</taxon>
        <taxon>Euteleostomi</taxon>
        <taxon>Archelosauria</taxon>
        <taxon>Archosauria</taxon>
        <taxon>Dinosauria</taxon>
        <taxon>Saurischia</taxon>
        <taxon>Theropoda</taxon>
        <taxon>Coelurosauria</taxon>
        <taxon>Aves</taxon>
        <taxon>Palaeognathae</taxon>
        <taxon>Apterygiformes</taxon>
        <taxon>Apterygidae</taxon>
        <taxon>Apteryx</taxon>
    </lineage>
</organism>
<reference evidence="5" key="1">
    <citation type="submission" date="2025-08" db="UniProtKB">
        <authorList>
            <consortium name="Ensembl"/>
        </authorList>
    </citation>
    <scope>IDENTIFICATION</scope>
</reference>
<feature type="region of interest" description="Disordered" evidence="3">
    <location>
        <begin position="1"/>
        <end position="47"/>
    </location>
</feature>
<name>A0A8B9QJ15_APTOW</name>
<dbReference type="Ensembl" id="ENSAOWT00000031250.1">
    <property type="protein sequence ID" value="ENSAOWP00000027574.1"/>
    <property type="gene ID" value="ENSAOWG00000018582.1"/>
</dbReference>
<sequence length="172" mass="20763">SEEDEENSTKNPFTIPPDIDIFSIRDKEREKAKEERERRKTMKIHEKMTYSTKINVKQKGFRKAFQKEEEEEDRKQAAETERLKAFQDSLSWKIALTKEKESFHDYVNNRRQIFLLEYIMAVKRDEIQRLENLAKTEERKLEKAECYLEKDALMFDEFLKENDKNSAQALKM</sequence>
<feature type="coiled-coil region" evidence="2">
    <location>
        <begin position="120"/>
        <end position="147"/>
    </location>
</feature>
<protein>
    <recommendedName>
        <fullName evidence="4">DUF4200 domain-containing protein</fullName>
    </recommendedName>
</protein>
<evidence type="ECO:0000259" key="4">
    <source>
        <dbReference type="Pfam" id="PF13863"/>
    </source>
</evidence>
<feature type="domain" description="DUF4200" evidence="4">
    <location>
        <begin position="106"/>
        <end position="171"/>
    </location>
</feature>
<dbReference type="AlphaFoldDB" id="A0A8B9QJ15"/>
<dbReference type="InterPro" id="IPR051147">
    <property type="entry name" value="CFAP_domain-containing"/>
</dbReference>
<accession>A0A8B9QJ15</accession>
<evidence type="ECO:0000256" key="3">
    <source>
        <dbReference type="SAM" id="MobiDB-lite"/>
    </source>
</evidence>
<evidence type="ECO:0000256" key="2">
    <source>
        <dbReference type="SAM" id="Coils"/>
    </source>
</evidence>
<evidence type="ECO:0000256" key="1">
    <source>
        <dbReference type="ARBA" id="ARBA00023054"/>
    </source>
</evidence>
<dbReference type="PANTHER" id="PTHR21683:SF3">
    <property type="entry name" value="CILIA AND FLAGELLA ASSOCIATED PROTEIN 100"/>
    <property type="match status" value="1"/>
</dbReference>
<proteinExistence type="predicted"/>
<dbReference type="Proteomes" id="UP000694424">
    <property type="component" value="Unplaced"/>
</dbReference>
<evidence type="ECO:0000313" key="5">
    <source>
        <dbReference type="Ensembl" id="ENSAOWP00000027574.1"/>
    </source>
</evidence>
<dbReference type="PANTHER" id="PTHR21683">
    <property type="entry name" value="COILED-COIL DOMAIN-CONTAINING PROTEIN 42 LIKE-2-LIKE-RELATED"/>
    <property type="match status" value="1"/>
</dbReference>
<feature type="compositionally biased region" description="Basic and acidic residues" evidence="3">
    <location>
        <begin position="23"/>
        <end position="47"/>
    </location>
</feature>
<evidence type="ECO:0000313" key="6">
    <source>
        <dbReference type="Proteomes" id="UP000694424"/>
    </source>
</evidence>
<keyword evidence="6" id="KW-1185">Reference proteome</keyword>
<keyword evidence="1 2" id="KW-0175">Coiled coil</keyword>